<keyword evidence="21" id="KW-1185">Reference proteome</keyword>
<evidence type="ECO:0000256" key="9">
    <source>
        <dbReference type="ARBA" id="ARBA00022679"/>
    </source>
</evidence>
<feature type="transmembrane region" description="Helical" evidence="19">
    <location>
        <begin position="129"/>
        <end position="153"/>
    </location>
</feature>
<evidence type="ECO:0000256" key="18">
    <source>
        <dbReference type="ARBA" id="ARBA00049504"/>
    </source>
</evidence>
<evidence type="ECO:0000256" key="5">
    <source>
        <dbReference type="ARBA" id="ARBA00013200"/>
    </source>
</evidence>
<dbReference type="GO" id="GO:0005886">
    <property type="term" value="C:plasma membrane"/>
    <property type="evidence" value="ECO:0007669"/>
    <property type="project" value="UniProtKB-SubCell"/>
</dbReference>
<feature type="transmembrane region" description="Helical" evidence="19">
    <location>
        <begin position="173"/>
        <end position="206"/>
    </location>
</feature>
<dbReference type="EMBL" id="JACTAG010000001">
    <property type="protein sequence ID" value="MBD3663682.1"/>
    <property type="molecule type" value="Genomic_DNA"/>
</dbReference>
<comment type="catalytic activity">
    <reaction evidence="17 19">
        <text>alpha-ribazole + adenosylcob(III)inamide-GDP = adenosylcob(III)alamin + GMP + H(+)</text>
        <dbReference type="Rhea" id="RHEA:16049"/>
        <dbReference type="ChEBI" id="CHEBI:10329"/>
        <dbReference type="ChEBI" id="CHEBI:15378"/>
        <dbReference type="ChEBI" id="CHEBI:18408"/>
        <dbReference type="ChEBI" id="CHEBI:58115"/>
        <dbReference type="ChEBI" id="CHEBI:60487"/>
        <dbReference type="EC" id="2.7.8.26"/>
    </reaction>
</comment>
<evidence type="ECO:0000256" key="7">
    <source>
        <dbReference type="ARBA" id="ARBA00022475"/>
    </source>
</evidence>
<evidence type="ECO:0000256" key="17">
    <source>
        <dbReference type="ARBA" id="ARBA00048623"/>
    </source>
</evidence>
<evidence type="ECO:0000256" key="4">
    <source>
        <dbReference type="ARBA" id="ARBA00010561"/>
    </source>
</evidence>
<comment type="catalytic activity">
    <reaction evidence="18 19">
        <text>alpha-ribazole 5'-phosphate + adenosylcob(III)inamide-GDP = adenosylcob(III)alamin 5'-phosphate + GMP + H(+)</text>
        <dbReference type="Rhea" id="RHEA:23560"/>
        <dbReference type="ChEBI" id="CHEBI:15378"/>
        <dbReference type="ChEBI" id="CHEBI:57918"/>
        <dbReference type="ChEBI" id="CHEBI:58115"/>
        <dbReference type="ChEBI" id="CHEBI:60487"/>
        <dbReference type="ChEBI" id="CHEBI:60493"/>
        <dbReference type="EC" id="2.7.8.26"/>
    </reaction>
</comment>
<reference evidence="20" key="1">
    <citation type="submission" date="2020-08" db="EMBL/GenBank/DDBJ databases">
        <title>Sulfitobacter aestuariivivens sp. nov., isolated from a tidal flat.</title>
        <authorList>
            <person name="Park S."/>
            <person name="Yoon J.-H."/>
        </authorList>
    </citation>
    <scope>NUCLEOTIDE SEQUENCE</scope>
    <source>
        <strain evidence="20">TSTF-M16</strain>
    </source>
</reference>
<dbReference type="AlphaFoldDB" id="A0A927HDH1"/>
<comment type="cofactor">
    <cofactor evidence="1 19">
        <name>Mg(2+)</name>
        <dbReference type="ChEBI" id="CHEBI:18420"/>
    </cofactor>
</comment>
<evidence type="ECO:0000256" key="2">
    <source>
        <dbReference type="ARBA" id="ARBA00004651"/>
    </source>
</evidence>
<comment type="caution">
    <text evidence="20">The sequence shown here is derived from an EMBL/GenBank/DDBJ whole genome shotgun (WGS) entry which is preliminary data.</text>
</comment>
<dbReference type="Pfam" id="PF02654">
    <property type="entry name" value="CobS"/>
    <property type="match status" value="1"/>
</dbReference>
<keyword evidence="12 19" id="KW-1133">Transmembrane helix</keyword>
<evidence type="ECO:0000256" key="6">
    <source>
        <dbReference type="ARBA" id="ARBA00015850"/>
    </source>
</evidence>
<feature type="transmembrane region" description="Helical" evidence="19">
    <location>
        <begin position="29"/>
        <end position="48"/>
    </location>
</feature>
<evidence type="ECO:0000256" key="19">
    <source>
        <dbReference type="HAMAP-Rule" id="MF_00719"/>
    </source>
</evidence>
<keyword evidence="7 19" id="KW-1003">Cell membrane</keyword>
<dbReference type="Proteomes" id="UP000635142">
    <property type="component" value="Unassembled WGS sequence"/>
</dbReference>
<dbReference type="PANTHER" id="PTHR34148:SF1">
    <property type="entry name" value="ADENOSYLCOBINAMIDE-GDP RIBAZOLETRANSFERASE"/>
    <property type="match status" value="1"/>
</dbReference>
<keyword evidence="11 19" id="KW-0460">Magnesium</keyword>
<dbReference type="EC" id="2.7.8.26" evidence="5 19"/>
<dbReference type="NCBIfam" id="TIGR00317">
    <property type="entry name" value="cobS"/>
    <property type="match status" value="1"/>
</dbReference>
<protein>
    <recommendedName>
        <fullName evidence="6 19">Adenosylcobinamide-GDP ribazoletransferase</fullName>
        <ecNumber evidence="5 19">2.7.8.26</ecNumber>
    </recommendedName>
    <alternativeName>
        <fullName evidence="16 19">Cobalamin synthase</fullName>
    </alternativeName>
    <alternativeName>
        <fullName evidence="15 19">Cobalamin-5'-phosphate synthase</fullName>
    </alternativeName>
</protein>
<evidence type="ECO:0000313" key="21">
    <source>
        <dbReference type="Proteomes" id="UP000635142"/>
    </source>
</evidence>
<evidence type="ECO:0000256" key="10">
    <source>
        <dbReference type="ARBA" id="ARBA00022692"/>
    </source>
</evidence>
<evidence type="ECO:0000256" key="13">
    <source>
        <dbReference type="ARBA" id="ARBA00023136"/>
    </source>
</evidence>
<proteinExistence type="inferred from homology"/>
<dbReference type="GO" id="GO:0008818">
    <property type="term" value="F:cobalamin 5'-phosphate synthase activity"/>
    <property type="evidence" value="ECO:0007669"/>
    <property type="project" value="UniProtKB-UniRule"/>
</dbReference>
<dbReference type="HAMAP" id="MF_00719">
    <property type="entry name" value="CobS"/>
    <property type="match status" value="1"/>
</dbReference>
<comment type="pathway">
    <text evidence="3 19">Cofactor biosynthesis; adenosylcobalamin biosynthesis; adenosylcobalamin from cob(II)yrinate a,c-diamide: step 7/7.</text>
</comment>
<keyword evidence="10 19" id="KW-0812">Transmembrane</keyword>
<gene>
    <name evidence="19 20" type="primary">cobS</name>
    <name evidence="20" type="ORF">H9Q16_07095</name>
</gene>
<accession>A0A927HDH1</accession>
<evidence type="ECO:0000256" key="3">
    <source>
        <dbReference type="ARBA" id="ARBA00004663"/>
    </source>
</evidence>
<evidence type="ECO:0000256" key="1">
    <source>
        <dbReference type="ARBA" id="ARBA00001946"/>
    </source>
</evidence>
<evidence type="ECO:0000256" key="15">
    <source>
        <dbReference type="ARBA" id="ARBA00032605"/>
    </source>
</evidence>
<dbReference type="GO" id="GO:0051073">
    <property type="term" value="F:adenosylcobinamide-GDP ribazoletransferase activity"/>
    <property type="evidence" value="ECO:0007669"/>
    <property type="project" value="UniProtKB-UniRule"/>
</dbReference>
<evidence type="ECO:0000256" key="11">
    <source>
        <dbReference type="ARBA" id="ARBA00022842"/>
    </source>
</evidence>
<evidence type="ECO:0000256" key="12">
    <source>
        <dbReference type="ARBA" id="ARBA00022989"/>
    </source>
</evidence>
<comment type="function">
    <text evidence="14 19">Joins adenosylcobinamide-GDP and alpha-ribazole to generate adenosylcobalamin (Ado-cobalamin). Also synthesizes adenosylcobalamin 5'-phosphate from adenosylcobinamide-GDP and alpha-ribazole 5'-phosphate.</text>
</comment>
<evidence type="ECO:0000256" key="8">
    <source>
        <dbReference type="ARBA" id="ARBA00022573"/>
    </source>
</evidence>
<dbReference type="GO" id="GO:0009236">
    <property type="term" value="P:cobalamin biosynthetic process"/>
    <property type="evidence" value="ECO:0007669"/>
    <property type="project" value="UniProtKB-UniRule"/>
</dbReference>
<keyword evidence="13 19" id="KW-0472">Membrane</keyword>
<feature type="transmembrane region" description="Helical" evidence="19">
    <location>
        <begin position="55"/>
        <end position="73"/>
    </location>
</feature>
<feature type="transmembrane region" description="Helical" evidence="19">
    <location>
        <begin position="103"/>
        <end position="122"/>
    </location>
</feature>
<organism evidence="20 21">
    <name type="scientific">Sulfitobacter aestuariivivens</name>
    <dbReference type="NCBI Taxonomy" id="2766981"/>
    <lineage>
        <taxon>Bacteria</taxon>
        <taxon>Pseudomonadati</taxon>
        <taxon>Pseudomonadota</taxon>
        <taxon>Alphaproteobacteria</taxon>
        <taxon>Rhodobacterales</taxon>
        <taxon>Roseobacteraceae</taxon>
        <taxon>Sulfitobacter</taxon>
    </lineage>
</organism>
<keyword evidence="9 19" id="KW-0808">Transferase</keyword>
<name>A0A927HDH1_9RHOB</name>
<evidence type="ECO:0000256" key="16">
    <source>
        <dbReference type="ARBA" id="ARBA00032853"/>
    </source>
</evidence>
<dbReference type="InterPro" id="IPR003805">
    <property type="entry name" value="CobS"/>
</dbReference>
<comment type="similarity">
    <text evidence="4 19">Belongs to the CobS family.</text>
</comment>
<evidence type="ECO:0000256" key="14">
    <source>
        <dbReference type="ARBA" id="ARBA00025228"/>
    </source>
</evidence>
<dbReference type="PANTHER" id="PTHR34148">
    <property type="entry name" value="ADENOSYLCOBINAMIDE-GDP RIBAZOLETRANSFERASE"/>
    <property type="match status" value="1"/>
</dbReference>
<keyword evidence="8 19" id="KW-0169">Cobalamin biosynthesis</keyword>
<comment type="subcellular location">
    <subcellularLocation>
        <location evidence="2 19">Cell membrane</location>
        <topology evidence="2 19">Multi-pass membrane protein</topology>
    </subcellularLocation>
</comment>
<sequence>MVLALALLTRLPFPHTPSAARAPAAAAWAYPLVGVVVGLLALAVGWAVQWLGATAPITAMVVLATGIVVTGAMHEDGLADCADGFWGGWTVARRLEIMKDSQIGTYGVIALVMSLLTRWYVLTMLIDKGALVGAVLVSAVISRAAMVGVMHWLPNARKIGLSAQTGRPAGAPTVMALGIAVVAAVAAPTVSMFWLLIFAALVTVAAGRVARRKIGGQTGDVLGATQQVVEITVLVAFDVMISSW</sequence>
<evidence type="ECO:0000313" key="20">
    <source>
        <dbReference type="EMBL" id="MBD3663682.1"/>
    </source>
</evidence>